<dbReference type="PANTHER" id="PTHR13887:SF41">
    <property type="entry name" value="THIOREDOXIN SUPERFAMILY PROTEIN"/>
    <property type="match status" value="1"/>
</dbReference>
<dbReference type="CDD" id="cd03024">
    <property type="entry name" value="DsbA_FrnE"/>
    <property type="match status" value="1"/>
</dbReference>
<dbReference type="InterPro" id="IPR036249">
    <property type="entry name" value="Thioredoxin-like_sf"/>
</dbReference>
<dbReference type="Proteomes" id="UP000244892">
    <property type="component" value="Chromosome"/>
</dbReference>
<dbReference type="AlphaFoldDB" id="A0A2U8FMD3"/>
<dbReference type="GO" id="GO:0016491">
    <property type="term" value="F:oxidoreductase activity"/>
    <property type="evidence" value="ECO:0007669"/>
    <property type="project" value="InterPro"/>
</dbReference>
<dbReference type="Pfam" id="PF01323">
    <property type="entry name" value="DSBA"/>
    <property type="match status" value="1"/>
</dbReference>
<evidence type="ECO:0000313" key="2">
    <source>
        <dbReference type="EMBL" id="AWI52113.1"/>
    </source>
</evidence>
<reference evidence="2 3" key="1">
    <citation type="submission" date="2018-05" db="EMBL/GenBank/DDBJ databases">
        <title>complete genome sequence of Aquabacterium olei NBRC 110486.</title>
        <authorList>
            <person name="Tang B."/>
            <person name="Chang J."/>
            <person name="Zhang L."/>
            <person name="Yang H."/>
        </authorList>
    </citation>
    <scope>NUCLEOTIDE SEQUENCE [LARGE SCALE GENOMIC DNA]</scope>
    <source>
        <strain evidence="2 3">NBRC 110486</strain>
    </source>
</reference>
<dbReference type="EMBL" id="CP029210">
    <property type="protein sequence ID" value="AWI52113.1"/>
    <property type="molecule type" value="Genomic_DNA"/>
</dbReference>
<protein>
    <submittedName>
        <fullName evidence="2">Disulfide bond formation protein DsbA</fullName>
    </submittedName>
</protein>
<dbReference type="RefSeq" id="WP_109033831.1">
    <property type="nucleotide sequence ID" value="NZ_CP029210.1"/>
</dbReference>
<gene>
    <name evidence="2" type="ORF">DEH84_00610</name>
</gene>
<dbReference type="SUPFAM" id="SSF52833">
    <property type="entry name" value="Thioredoxin-like"/>
    <property type="match status" value="1"/>
</dbReference>
<dbReference type="OrthoDB" id="9799122at2"/>
<keyword evidence="3" id="KW-1185">Reference proteome</keyword>
<dbReference type="Gene3D" id="3.40.30.10">
    <property type="entry name" value="Glutaredoxin"/>
    <property type="match status" value="1"/>
</dbReference>
<name>A0A2U8FMD3_9BURK</name>
<proteinExistence type="predicted"/>
<dbReference type="InterPro" id="IPR001853">
    <property type="entry name" value="DSBA-like_thioredoxin_dom"/>
</dbReference>
<accession>A0A2U8FMD3</accession>
<evidence type="ECO:0000313" key="3">
    <source>
        <dbReference type="Proteomes" id="UP000244892"/>
    </source>
</evidence>
<organism evidence="2 3">
    <name type="scientific">Aquabacterium olei</name>
    <dbReference type="NCBI Taxonomy" id="1296669"/>
    <lineage>
        <taxon>Bacteria</taxon>
        <taxon>Pseudomonadati</taxon>
        <taxon>Pseudomonadota</taxon>
        <taxon>Betaproteobacteria</taxon>
        <taxon>Burkholderiales</taxon>
        <taxon>Aquabacterium</taxon>
    </lineage>
</organism>
<evidence type="ECO:0000259" key="1">
    <source>
        <dbReference type="Pfam" id="PF01323"/>
    </source>
</evidence>
<dbReference type="KEGG" id="aon:DEH84_00610"/>
<feature type="domain" description="DSBA-like thioredoxin" evidence="1">
    <location>
        <begin position="6"/>
        <end position="210"/>
    </location>
</feature>
<dbReference type="PANTHER" id="PTHR13887">
    <property type="entry name" value="GLUTATHIONE S-TRANSFERASE KAPPA"/>
    <property type="match status" value="1"/>
</dbReference>
<sequence length="217" mass="24247">MATTLQLDFVSDVSCPWCAIGLASLRQAMAQLADEMQFTLRFQPFELNPQMPPGGEDIGEHLTRKYGSTLEQQAQIRETIRQRGAELGFTFNTEGRGRIYNTFHAHRLLHWAGEEHPEQQLALKQALLEACHRDRQAMDDPGVLLACVREAGLDEASAQMVLTEGRYGDEVREQEEMYMSAGIQAVPALVVNNRHLVSGGQPVENYVKVLRQIAAQG</sequence>